<dbReference type="Pfam" id="PF02838">
    <property type="entry name" value="Glyco_hydro_20b"/>
    <property type="match status" value="1"/>
</dbReference>
<dbReference type="Gene3D" id="2.60.120.260">
    <property type="entry name" value="Galactose-binding domain-like"/>
    <property type="match status" value="2"/>
</dbReference>
<feature type="signal peptide" evidence="5">
    <location>
        <begin position="1"/>
        <end position="25"/>
    </location>
</feature>
<feature type="domain" description="F5/8 type C" evidence="6">
    <location>
        <begin position="1050"/>
        <end position="1195"/>
    </location>
</feature>
<dbReference type="Proteomes" id="UP000199315">
    <property type="component" value="Unassembled WGS sequence"/>
</dbReference>
<dbReference type="PRINTS" id="PR00738">
    <property type="entry name" value="GLHYDRLASE20"/>
</dbReference>
<feature type="active site" description="Proton donor" evidence="4">
    <location>
        <position position="632"/>
    </location>
</feature>
<keyword evidence="8" id="KW-1185">Reference proteome</keyword>
<feature type="domain" description="F5/8 type C" evidence="6">
    <location>
        <begin position="29"/>
        <end position="191"/>
    </location>
</feature>
<dbReference type="PANTHER" id="PTHR43678">
    <property type="entry name" value="PUTATIVE (AFU_ORTHOLOGUE AFUA_2G00640)-RELATED"/>
    <property type="match status" value="1"/>
</dbReference>
<comment type="similarity">
    <text evidence="1">Belongs to the glycosyl hydrolase 20 family.</text>
</comment>
<dbReference type="SUPFAM" id="SSF51445">
    <property type="entry name" value="(Trans)glycosidases"/>
    <property type="match status" value="1"/>
</dbReference>
<reference evidence="7 8" key="1">
    <citation type="submission" date="2016-09" db="EMBL/GenBank/DDBJ databases">
        <authorList>
            <person name="Capua I."/>
            <person name="De Benedictis P."/>
            <person name="Joannis T."/>
            <person name="Lombin L.H."/>
            <person name="Cattoli G."/>
        </authorList>
    </citation>
    <scope>NUCLEOTIDE SEQUENCE [LARGE SCALE GENOMIC DNA]</scope>
    <source>
        <strain evidence="7 8">GluBS11</strain>
    </source>
</reference>
<dbReference type="GO" id="GO:0004563">
    <property type="term" value="F:beta-N-acetylhexosaminidase activity"/>
    <property type="evidence" value="ECO:0007669"/>
    <property type="project" value="InterPro"/>
</dbReference>
<dbReference type="InterPro" id="IPR052764">
    <property type="entry name" value="GH20_Enzymes"/>
</dbReference>
<evidence type="ECO:0000313" key="7">
    <source>
        <dbReference type="EMBL" id="SCP96866.1"/>
    </source>
</evidence>
<dbReference type="RefSeq" id="WP_169823628.1">
    <property type="nucleotide sequence ID" value="NZ_FMKA01000007.1"/>
</dbReference>
<keyword evidence="3" id="KW-0326">Glycosidase</keyword>
<dbReference type="InterPro" id="IPR015883">
    <property type="entry name" value="Glyco_hydro_20_cat"/>
</dbReference>
<evidence type="ECO:0000256" key="2">
    <source>
        <dbReference type="ARBA" id="ARBA00022801"/>
    </source>
</evidence>
<dbReference type="PANTHER" id="PTHR43678:SF1">
    <property type="entry name" value="BETA-N-ACETYLHEXOSAMINIDASE"/>
    <property type="match status" value="1"/>
</dbReference>
<evidence type="ECO:0000256" key="3">
    <source>
        <dbReference type="ARBA" id="ARBA00023295"/>
    </source>
</evidence>
<protein>
    <recommendedName>
        <fullName evidence="6">F5/8 type C domain-containing protein</fullName>
    </recommendedName>
</protein>
<dbReference type="SUPFAM" id="SSF49785">
    <property type="entry name" value="Galactose-binding domain-like"/>
    <property type="match status" value="2"/>
</dbReference>
<evidence type="ECO:0000256" key="1">
    <source>
        <dbReference type="ARBA" id="ARBA00006285"/>
    </source>
</evidence>
<dbReference type="InterPro" id="IPR025282">
    <property type="entry name" value="DUF4214"/>
</dbReference>
<dbReference type="InterPro" id="IPR013320">
    <property type="entry name" value="ConA-like_dom_sf"/>
</dbReference>
<dbReference type="Pfam" id="PF00728">
    <property type="entry name" value="Glyco_hydro_20"/>
    <property type="match status" value="1"/>
</dbReference>
<dbReference type="Gene3D" id="1.10.3130.20">
    <property type="entry name" value="Phycobilisome linker domain"/>
    <property type="match status" value="2"/>
</dbReference>
<evidence type="ECO:0000313" key="8">
    <source>
        <dbReference type="Proteomes" id="UP000199315"/>
    </source>
</evidence>
<feature type="chain" id="PRO_5038979792" description="F5/8 type C domain-containing protein" evidence="5">
    <location>
        <begin position="26"/>
        <end position="1515"/>
    </location>
</feature>
<dbReference type="InterPro" id="IPR008979">
    <property type="entry name" value="Galactose-bd-like_sf"/>
</dbReference>
<dbReference type="SUPFAM" id="SSF55545">
    <property type="entry name" value="beta-N-acetylhexosaminidase-like domain"/>
    <property type="match status" value="1"/>
</dbReference>
<dbReference type="EMBL" id="FMKA01000007">
    <property type="protein sequence ID" value="SCP96866.1"/>
    <property type="molecule type" value="Genomic_DNA"/>
</dbReference>
<dbReference type="InterPro" id="IPR017853">
    <property type="entry name" value="GH"/>
</dbReference>
<dbReference type="InterPro" id="IPR015882">
    <property type="entry name" value="HEX_bac_N"/>
</dbReference>
<dbReference type="STRING" id="1619234.SAMN05421730_10072"/>
<gene>
    <name evidence="7" type="ORF">SAMN05421730_10072</name>
</gene>
<dbReference type="InterPro" id="IPR025705">
    <property type="entry name" value="Beta_hexosaminidase_sua/sub"/>
</dbReference>
<dbReference type="Gene3D" id="3.30.379.10">
    <property type="entry name" value="Chitobiase/beta-hexosaminidase domain 2-like"/>
    <property type="match status" value="1"/>
</dbReference>
<evidence type="ECO:0000256" key="4">
    <source>
        <dbReference type="PIRSR" id="PIRSR625705-1"/>
    </source>
</evidence>
<sequence>MKFRKTAALLAAMSLLIGGIPVGFGSPVRVEAAAGDTNIALGTTIEVSGSENAASWPASAMADGIKDTDASRWSSAPMSTTTIPTQPFTAQWVIMDLGSTSSQISGIDISFYKKVWSTEYVIQTCDTKSTTDSDWQTLYTKSQPAGATLNLVNTFDTPSTAKRFLRFKFSAINTAAAWNCLSIREIEVTGQKTGAIQTTATEQLSRITTLPTLTLTSTDVLFPEVAEGYTASLRGSDLEPVISNEGKVTSHNIGARNVDVIVQVVNDSDPSDKAEKNMVITVPDKTSLYPQIYRSAGTPNQKPEVIPTLQEWYGYEGEFQYTQDTRIILNDAADLDITDIGQSMKKDLLEITGFEPAVVTGTSADVRPNDIYIESQEADTYETGDNGYYMVTDETGLKIYSSTHTGCFYGTITVEQILFQDRESLTIPCGVIRDYPKFQVRGLMLDVARAPFRYQAIKDIAKTMSWYKMSEFHLHINDNFFRPADSASLSAWQGVEAMFRLESTTFKSLGTDIHTEAKYDYYNNVYKNPQYTKEQWKELQALGAQMGVQVLTEIDAPGHSAAFTKYSYYNPDDISWLGTDKSIQCARNWEQLSLTGDSGARAKQFITALMEEYTNPADPTFTNESVHIGADEYWNATAEEKTAMASYIRDMHDLLTKNGKTMRMWGHIEPYFGNLPEAERKALKDIVLDVWCSQGEGGDNVTKRLAEGFQIVNVDNHNLYNNPLRNKRDTVNAEHLYESWSPYTMSGGVAVKKGEPGLLGVKTAVWADVNRKGSTEKDFSDRITRAIAVISEKTWGAQNENSMEAYETFTFRSQRLKEGPGTGLGMNIESRSSLVADYDFANVAAADHETEPSTLFDASGNNYNATVNGGSLVKEDGVTYLKFDSDTSVTTPLETLSYPYTVSFDLKVKAEDAAKNTPESSLFSGYDGRLQIAAEDGAMYLNRGIFEQSLHYQVPQDQKVSVTVVGTYQVTKIYINKKLFRVMYRQNEAETDESQDNLSTTFCFPLKTIGTGFNGYLANIKAYNKALSPEVISGAETGEYVNIAQNKGAAGDAQRKGQGSQDVVDKKLHVAWKAVDGDGRNVAPGTYTGATTDPHSQWMGFYDGTDSLTLDLGKVYPLSKAVIQWNAPGYASSFKIQTSNDGKTWTDSITVTGNTSDLSRLQFEPGTSARYVKMQGIARNGANGYSIQEFEVYEAVDKTQLRTAVVEAEELLGENEIQFGMVPEGYEDLFETAVFAKALLNSPVAEGAEVAAALSGLTRAIADAEEIVPDPDLTDIQRFISRIYNKILDREPDTDGMTYYNDLLVNNSLTGAQIGYNFIFSEEFTDRSLSNGDYVEVLYNTFMDRSSDADGKAYWVNFLDNGVSREFVFKGFVESSEYTGICSETGITRGTVALDSYRDKNPQLTMFISRMYLEALGRAPEIPGLEYYAEKLILGEVSPVQVSQNFIISPEFESRNLSDSEFIKVLYRTFMGREFDEGGLQYHLNRLTNHTSREDILRGFAFSPEFENIRKGFGL</sequence>
<evidence type="ECO:0000256" key="5">
    <source>
        <dbReference type="SAM" id="SignalP"/>
    </source>
</evidence>
<dbReference type="InterPro" id="IPR000421">
    <property type="entry name" value="FA58C"/>
</dbReference>
<accession>A0A1D3TSK9</accession>
<evidence type="ECO:0000259" key="6">
    <source>
        <dbReference type="PROSITE" id="PS50022"/>
    </source>
</evidence>
<dbReference type="Gene3D" id="2.60.120.200">
    <property type="match status" value="1"/>
</dbReference>
<dbReference type="Gene3D" id="3.20.20.80">
    <property type="entry name" value="Glycosidases"/>
    <property type="match status" value="1"/>
</dbReference>
<dbReference type="GO" id="GO:0005975">
    <property type="term" value="P:carbohydrate metabolic process"/>
    <property type="evidence" value="ECO:0007669"/>
    <property type="project" value="InterPro"/>
</dbReference>
<dbReference type="CDD" id="cd06564">
    <property type="entry name" value="GH20_DspB_LnbB-like"/>
    <property type="match status" value="1"/>
</dbReference>
<dbReference type="PROSITE" id="PS50022">
    <property type="entry name" value="FA58C_3"/>
    <property type="match status" value="2"/>
</dbReference>
<dbReference type="InterPro" id="IPR029018">
    <property type="entry name" value="Hex-like_dom2"/>
</dbReference>
<dbReference type="Pfam" id="PF00754">
    <property type="entry name" value="F5_F8_type_C"/>
    <property type="match status" value="2"/>
</dbReference>
<proteinExistence type="inferred from homology"/>
<organism evidence="7 8">
    <name type="scientific">Anaerobium acetethylicum</name>
    <dbReference type="NCBI Taxonomy" id="1619234"/>
    <lineage>
        <taxon>Bacteria</taxon>
        <taxon>Bacillati</taxon>
        <taxon>Bacillota</taxon>
        <taxon>Clostridia</taxon>
        <taxon>Lachnospirales</taxon>
        <taxon>Lachnospiraceae</taxon>
        <taxon>Anaerobium</taxon>
    </lineage>
</organism>
<dbReference type="SUPFAM" id="SSF49899">
    <property type="entry name" value="Concanavalin A-like lectins/glucanases"/>
    <property type="match status" value="1"/>
</dbReference>
<keyword evidence="5" id="KW-0732">Signal</keyword>
<dbReference type="Pfam" id="PF13946">
    <property type="entry name" value="DUF4214"/>
    <property type="match status" value="2"/>
</dbReference>
<name>A0A1D3TSK9_9FIRM</name>
<dbReference type="InterPro" id="IPR038255">
    <property type="entry name" value="PBS_linker_sf"/>
</dbReference>
<keyword evidence="2" id="KW-0378">Hydrolase</keyword>